<dbReference type="Proteomes" id="UP001642720">
    <property type="component" value="Unassembled WGS sequence"/>
</dbReference>
<dbReference type="InterPro" id="IPR012132">
    <property type="entry name" value="GMC_OxRdtase"/>
</dbReference>
<name>A0ABY2H4C1_9HYPO</name>
<dbReference type="Gene3D" id="3.30.560.10">
    <property type="entry name" value="Glucose Oxidase, domain 3"/>
    <property type="match status" value="1"/>
</dbReference>
<dbReference type="Pfam" id="PF00732">
    <property type="entry name" value="GMC_oxred_N"/>
    <property type="match status" value="1"/>
</dbReference>
<evidence type="ECO:0000259" key="2">
    <source>
        <dbReference type="PROSITE" id="PS00624"/>
    </source>
</evidence>
<dbReference type="InterPro" id="IPR000172">
    <property type="entry name" value="GMC_OxRdtase_N"/>
</dbReference>
<sequence length="597" mass="63036">MTSYDYIIVGGGTAGLVLAARLTEDSSKRVLVLEAGEDLTGDARLSVPAMWPTLLNTDADWKFKTVPQTNTPASSWDLLLTEGLTQPGLNDRSIAFPQGKVLGGSSAINGLSFTSSSKANVDAWSRLGNPGWDWASFSQSLARSYTLTSPSADVTGSGPLQLSYPKDADNAWPGIWQQTLEGLGFPKSEDTAKQACGPVFVPDTIHPASKTRSYAGNAYLEPARSRENLTVIPKAAVSRILFDKDGDAVTATGVEYTKDDDKTQTAAGKEIILTAGTINSPRLLELSGVGDAKRLEKLGIDVVVDNPNVGENLQNHPLCGLSFEARDDEKTMDGLARQDPAALQAAMAAYSQQLGPFASSGTNNAAQLPFPGIQTAEGKAEVEHLISKYIASADAGANAAFVEAQADFVRSILTSPDEASGYYISFPGYAAFNPDGTMAPPPAGTGKHFSIALLLAHPLSRGSVHITSATDVAIDPRYLSHPLDIEILARHLGFVESIAGAQPLASHLKAVEQRNAAVDQAKEYLRRTAVGAHHFTGTCSMMPEALGGVVDARLRVYGVSNLRVADASIIPLTPRANPQATVYGVAEHAAAIIKGEI</sequence>
<evidence type="ECO:0000256" key="1">
    <source>
        <dbReference type="ARBA" id="ARBA00010790"/>
    </source>
</evidence>
<dbReference type="PANTHER" id="PTHR11552">
    <property type="entry name" value="GLUCOSE-METHANOL-CHOLINE GMC OXIDOREDUCTASE"/>
    <property type="match status" value="1"/>
</dbReference>
<organism evidence="3 4">
    <name type="scientific">Trichoderma ghanense</name>
    <dbReference type="NCBI Taxonomy" id="65468"/>
    <lineage>
        <taxon>Eukaryota</taxon>
        <taxon>Fungi</taxon>
        <taxon>Dikarya</taxon>
        <taxon>Ascomycota</taxon>
        <taxon>Pezizomycotina</taxon>
        <taxon>Sordariomycetes</taxon>
        <taxon>Hypocreomycetidae</taxon>
        <taxon>Hypocreales</taxon>
        <taxon>Hypocreaceae</taxon>
        <taxon>Trichoderma</taxon>
    </lineage>
</organism>
<evidence type="ECO:0000313" key="3">
    <source>
        <dbReference type="EMBL" id="TFB01903.1"/>
    </source>
</evidence>
<dbReference type="PIRSF" id="PIRSF000137">
    <property type="entry name" value="Alcohol_oxidase"/>
    <property type="match status" value="1"/>
</dbReference>
<dbReference type="RefSeq" id="XP_073558104.1">
    <property type="nucleotide sequence ID" value="XM_073703575.1"/>
</dbReference>
<accession>A0ABY2H4C1</accession>
<dbReference type="Pfam" id="PF05199">
    <property type="entry name" value="GMC_oxred_C"/>
    <property type="match status" value="1"/>
</dbReference>
<reference evidence="3 4" key="1">
    <citation type="submission" date="2018-01" db="EMBL/GenBank/DDBJ databases">
        <title>Genome characterization of the sugarcane-associated fungus Trichoderma ghanense CCMA-1212 and their application in lignocelulose bioconversion.</title>
        <authorList>
            <person name="Steindorff A.S."/>
            <person name="Mendes T.D."/>
            <person name="Vilela E.S.D."/>
            <person name="Rodrigues D.S."/>
            <person name="Formighieri E.F."/>
            <person name="Melo I.S."/>
            <person name="Favaro L.C.L."/>
        </authorList>
    </citation>
    <scope>NUCLEOTIDE SEQUENCE [LARGE SCALE GENOMIC DNA]</scope>
    <source>
        <strain evidence="3 4">CCMA-1212</strain>
    </source>
</reference>
<dbReference type="GeneID" id="300578025"/>
<protein>
    <recommendedName>
        <fullName evidence="2">Glucose-methanol-choline oxidoreductase N-terminal domain-containing protein</fullName>
    </recommendedName>
</protein>
<dbReference type="InterPro" id="IPR036188">
    <property type="entry name" value="FAD/NAD-bd_sf"/>
</dbReference>
<dbReference type="SUPFAM" id="SSF54373">
    <property type="entry name" value="FAD-linked reductases, C-terminal domain"/>
    <property type="match status" value="1"/>
</dbReference>
<comment type="caution">
    <text evidence="3">The sequence shown here is derived from an EMBL/GenBank/DDBJ whole genome shotgun (WGS) entry which is preliminary data.</text>
</comment>
<comment type="similarity">
    <text evidence="1">Belongs to the GMC oxidoreductase family.</text>
</comment>
<keyword evidence="4" id="KW-1185">Reference proteome</keyword>
<evidence type="ECO:0000313" key="4">
    <source>
        <dbReference type="Proteomes" id="UP001642720"/>
    </source>
</evidence>
<gene>
    <name evidence="3" type="ORF">CCMA1212_006347</name>
</gene>
<feature type="domain" description="Glucose-methanol-choline oxidoreductase N-terminal" evidence="2">
    <location>
        <begin position="276"/>
        <end position="290"/>
    </location>
</feature>
<dbReference type="PANTHER" id="PTHR11552:SF210">
    <property type="entry name" value="GLUCOSE-METHANOL-CHOLINE OXIDOREDUCTASE N-TERMINAL DOMAIN-CONTAINING PROTEIN-RELATED"/>
    <property type="match status" value="1"/>
</dbReference>
<dbReference type="Gene3D" id="3.50.50.60">
    <property type="entry name" value="FAD/NAD(P)-binding domain"/>
    <property type="match status" value="1"/>
</dbReference>
<dbReference type="InterPro" id="IPR007867">
    <property type="entry name" value="GMC_OxRtase_C"/>
</dbReference>
<dbReference type="PROSITE" id="PS00624">
    <property type="entry name" value="GMC_OXRED_2"/>
    <property type="match status" value="1"/>
</dbReference>
<dbReference type="SUPFAM" id="SSF51905">
    <property type="entry name" value="FAD/NAD(P)-binding domain"/>
    <property type="match status" value="1"/>
</dbReference>
<dbReference type="EMBL" id="PPTA01000008">
    <property type="protein sequence ID" value="TFB01903.1"/>
    <property type="molecule type" value="Genomic_DNA"/>
</dbReference>
<proteinExistence type="inferred from homology"/>